<dbReference type="EMBL" id="CALNXJ010000105">
    <property type="protein sequence ID" value="CAH3164541.1"/>
    <property type="molecule type" value="Genomic_DNA"/>
</dbReference>
<keyword evidence="3" id="KW-1185">Reference proteome</keyword>
<proteinExistence type="predicted"/>
<comment type="caution">
    <text evidence="2">The sequence shown here is derived from an EMBL/GenBank/DDBJ whole genome shotgun (WGS) entry which is preliminary data.</text>
</comment>
<sequence>MVNGRGAKGERELGKMESEVILRKNGSFVQVGSGVCSTCKERLKEMIDTEVRERMTLDDDEVTFNLKQVAGISQTPQSLITHAETSPSIYQPSEGFTTPSGENNKPCSSSREKLNSFLTSRDISPIRYSMIMPWDEAAERTKRFHTGKARQVVIAALEEIAPQCADILLDSVQSCKEDECDVDSTLVGVLVECYENAGHWSTRRQMLSIMADKVSFKVVKRWIPNLSRCRYNIARHHVLLHGRGSTVPSSNDARMKVLPLKLDHFLTFITSAYVMQDLPFGRKTLKLSSNTELKIPNIVRTMIPEQIVQHYQSYCHETGFVPMSHSTLCRILKVCPASVRVFSRTQ</sequence>
<name>A0AAU9Y328_9CNID</name>
<accession>A0AAU9Y328</accession>
<dbReference type="Proteomes" id="UP001159428">
    <property type="component" value="Unassembled WGS sequence"/>
</dbReference>
<evidence type="ECO:0000313" key="2">
    <source>
        <dbReference type="EMBL" id="CAH3164541.1"/>
    </source>
</evidence>
<reference evidence="2 3" key="1">
    <citation type="submission" date="2022-05" db="EMBL/GenBank/DDBJ databases">
        <authorList>
            <consortium name="Genoscope - CEA"/>
            <person name="William W."/>
        </authorList>
    </citation>
    <scope>NUCLEOTIDE SEQUENCE [LARGE SCALE GENOMIC DNA]</scope>
</reference>
<feature type="compositionally biased region" description="Polar residues" evidence="1">
    <location>
        <begin position="88"/>
        <end position="109"/>
    </location>
</feature>
<dbReference type="AlphaFoldDB" id="A0AAU9Y328"/>
<feature type="region of interest" description="Disordered" evidence="1">
    <location>
        <begin position="88"/>
        <end position="111"/>
    </location>
</feature>
<evidence type="ECO:0000313" key="3">
    <source>
        <dbReference type="Proteomes" id="UP001159428"/>
    </source>
</evidence>
<protein>
    <submittedName>
        <fullName evidence="2">Uncharacterized protein</fullName>
    </submittedName>
</protein>
<gene>
    <name evidence="2" type="ORF">PMEA_00002328</name>
</gene>
<evidence type="ECO:0000256" key="1">
    <source>
        <dbReference type="SAM" id="MobiDB-lite"/>
    </source>
</evidence>
<organism evidence="2 3">
    <name type="scientific">Pocillopora meandrina</name>
    <dbReference type="NCBI Taxonomy" id="46732"/>
    <lineage>
        <taxon>Eukaryota</taxon>
        <taxon>Metazoa</taxon>
        <taxon>Cnidaria</taxon>
        <taxon>Anthozoa</taxon>
        <taxon>Hexacorallia</taxon>
        <taxon>Scleractinia</taxon>
        <taxon>Astrocoeniina</taxon>
        <taxon>Pocilloporidae</taxon>
        <taxon>Pocillopora</taxon>
    </lineage>
</organism>